<accession>A0AAV4QIG3</accession>
<comment type="caution">
    <text evidence="1">The sequence shown here is derived from an EMBL/GenBank/DDBJ whole genome shotgun (WGS) entry which is preliminary data.</text>
</comment>
<name>A0AAV4QIG3_CAEEX</name>
<reference evidence="1 2" key="1">
    <citation type="submission" date="2021-06" db="EMBL/GenBank/DDBJ databases">
        <title>Caerostris extrusa draft genome.</title>
        <authorList>
            <person name="Kono N."/>
            <person name="Arakawa K."/>
        </authorList>
    </citation>
    <scope>NUCLEOTIDE SEQUENCE [LARGE SCALE GENOMIC DNA]</scope>
</reference>
<keyword evidence="2" id="KW-1185">Reference proteome</keyword>
<protein>
    <submittedName>
        <fullName evidence="1">Uncharacterized protein</fullName>
    </submittedName>
</protein>
<proteinExistence type="predicted"/>
<evidence type="ECO:0000313" key="1">
    <source>
        <dbReference type="EMBL" id="GIY08042.1"/>
    </source>
</evidence>
<sequence length="208" mass="23595">MNAETKNIKRAVPNRAQGVSEIIRIPLIFELRRTRKLLLEAVSQIGLHSVMHRSKIRKADCFLVQLNCSYRFLTAAASASPQERPALCRGGKSMHSTRYCVHIGWLLVSRHCISERRFFSRKRLLEPPEWPRSGAVRRLLNHVVISSPSQITATHFRHSGSRMCLAGVTAVILNRHCAVQISVAQKAPVIKKNTVVLQVWFRHSTMSN</sequence>
<gene>
    <name evidence="1" type="ORF">CEXT_173911</name>
</gene>
<evidence type="ECO:0000313" key="2">
    <source>
        <dbReference type="Proteomes" id="UP001054945"/>
    </source>
</evidence>
<dbReference type="EMBL" id="BPLR01006191">
    <property type="protein sequence ID" value="GIY08042.1"/>
    <property type="molecule type" value="Genomic_DNA"/>
</dbReference>
<dbReference type="AlphaFoldDB" id="A0AAV4QIG3"/>
<dbReference type="Proteomes" id="UP001054945">
    <property type="component" value="Unassembled WGS sequence"/>
</dbReference>
<organism evidence="1 2">
    <name type="scientific">Caerostris extrusa</name>
    <name type="common">Bark spider</name>
    <name type="synonym">Caerostris bankana</name>
    <dbReference type="NCBI Taxonomy" id="172846"/>
    <lineage>
        <taxon>Eukaryota</taxon>
        <taxon>Metazoa</taxon>
        <taxon>Ecdysozoa</taxon>
        <taxon>Arthropoda</taxon>
        <taxon>Chelicerata</taxon>
        <taxon>Arachnida</taxon>
        <taxon>Araneae</taxon>
        <taxon>Araneomorphae</taxon>
        <taxon>Entelegynae</taxon>
        <taxon>Araneoidea</taxon>
        <taxon>Araneidae</taxon>
        <taxon>Caerostris</taxon>
    </lineage>
</organism>